<dbReference type="AlphaFoldDB" id="A0A937XCZ1"/>
<protein>
    <submittedName>
        <fullName evidence="1">Uncharacterized protein</fullName>
    </submittedName>
</protein>
<feature type="non-terminal residue" evidence="1">
    <location>
        <position position="1"/>
    </location>
</feature>
<evidence type="ECO:0000313" key="2">
    <source>
        <dbReference type="Proteomes" id="UP000748308"/>
    </source>
</evidence>
<organism evidence="1 2">
    <name type="scientific">Eiseniibacteriota bacterium</name>
    <dbReference type="NCBI Taxonomy" id="2212470"/>
    <lineage>
        <taxon>Bacteria</taxon>
        <taxon>Candidatus Eiseniibacteriota</taxon>
    </lineage>
</organism>
<name>A0A937XCZ1_UNCEI</name>
<proteinExistence type="predicted"/>
<dbReference type="InterPro" id="IPR011050">
    <property type="entry name" value="Pectin_lyase_fold/virulence"/>
</dbReference>
<sequence length="310" mass="31869">RIDSPGMAVWYVLSAWTESKQWCGVEFGFGGYDGGAFLVAGHGACFPSAGLTIPTSGWPGPGEGIALAATDTPWAGNFQAVYWIAGYVYSEEVIPLSADPANGFGGWAGCEDQEEFAAAGYGGMGLLADGIYACPQGEEDDGGGEGEEGEDMAADDAAGELDFGSEAACCIGACCEITTELECQDLGGQFHPEWGTCAPNPCSPAHPPGSVIRVEPDGSGDYCTIQDAVDGANEGDVILLGDGIFTGVGNAGVDLGPKNLTIRSASLSPSRCVIDGTGSLANHAFWIHGGQTSATRIQYITIQNFRAQGI</sequence>
<dbReference type="SUPFAM" id="SSF51126">
    <property type="entry name" value="Pectin lyase-like"/>
    <property type="match status" value="1"/>
</dbReference>
<dbReference type="EMBL" id="VGIY01000315">
    <property type="protein sequence ID" value="MBM3318294.1"/>
    <property type="molecule type" value="Genomic_DNA"/>
</dbReference>
<reference evidence="1" key="1">
    <citation type="submission" date="2019-03" db="EMBL/GenBank/DDBJ databases">
        <title>Lake Tanganyika Metagenome-Assembled Genomes (MAGs).</title>
        <authorList>
            <person name="Tran P."/>
        </authorList>
    </citation>
    <scope>NUCLEOTIDE SEQUENCE</scope>
    <source>
        <strain evidence="1">M_DeepCast_400m_m2_100</strain>
    </source>
</reference>
<comment type="caution">
    <text evidence="1">The sequence shown here is derived from an EMBL/GenBank/DDBJ whole genome shotgun (WGS) entry which is preliminary data.</text>
</comment>
<evidence type="ECO:0000313" key="1">
    <source>
        <dbReference type="EMBL" id="MBM3318294.1"/>
    </source>
</evidence>
<dbReference type="Gene3D" id="2.160.20.10">
    <property type="entry name" value="Single-stranded right-handed beta-helix, Pectin lyase-like"/>
    <property type="match status" value="1"/>
</dbReference>
<dbReference type="InterPro" id="IPR012334">
    <property type="entry name" value="Pectin_lyas_fold"/>
</dbReference>
<accession>A0A937XCZ1</accession>
<dbReference type="Proteomes" id="UP000748308">
    <property type="component" value="Unassembled WGS sequence"/>
</dbReference>
<gene>
    <name evidence="1" type="ORF">FJY75_10640</name>
</gene>